<evidence type="ECO:0000313" key="8">
    <source>
        <dbReference type="EMBL" id="KAJ6447253.1"/>
    </source>
</evidence>
<sequence length="491" mass="52362">MADKETPYESRLFINNEFVHATSGRTLSVHNPANGDYVGCVEVAGAGDVDAAVRAAGAAFKGPWSTFTGAKRRDCLIKFADLIEKRIETLARVETLSMGAPIMFTQHLLGPWSVSALKAAAGYADKIEGQSFTDQDDGMYKIVEWCPAGVCAALSTWNAGLVYFAFYVGAALASGNTLIYKASEKSPFNALMIADLIPEAGFPPGVLNIVSGDGETGALLASHMQVRVLGFTGSAPTGKKVAELAAQSNMKKTILELGGKAPGIVFDDCDVKNVLQVCAQHFLAINGQACTASTRLLVQSAVADQITQGMKEAFEQVEAMMPCDPLDPTAGVGALADEKQLRHVLDGLEMGKQSGGRVLTGGSRKGTVGCYVQPTIFVDVDEDSRLWREEVYGPVVLIKTFETEEEAIRLGNDTEYGLAAQIFTTDMARAIRVARKMEAGVVSINAGGVGDLQSAFGGTKASGHGRTGGWYGLREFMEPKTIKINMNYRQD</sequence>
<evidence type="ECO:0000259" key="7">
    <source>
        <dbReference type="Pfam" id="PF00171"/>
    </source>
</evidence>
<comment type="caution">
    <text evidence="8">The sequence shown here is derived from an EMBL/GenBank/DDBJ whole genome shotgun (WGS) entry which is preliminary data.</text>
</comment>
<evidence type="ECO:0000256" key="6">
    <source>
        <dbReference type="RuleBase" id="RU003345"/>
    </source>
</evidence>
<feature type="active site" evidence="5">
    <location>
        <position position="256"/>
    </location>
</feature>
<dbReference type="InterPro" id="IPR016160">
    <property type="entry name" value="Ald_DH_CS_CYS"/>
</dbReference>
<dbReference type="EC" id="1.2.1.3" evidence="3"/>
<proteinExistence type="inferred from homology"/>
<dbReference type="PANTHER" id="PTHR11699">
    <property type="entry name" value="ALDEHYDE DEHYDROGENASE-RELATED"/>
    <property type="match status" value="1"/>
</dbReference>
<keyword evidence="9" id="KW-1185">Reference proteome</keyword>
<evidence type="ECO:0000256" key="5">
    <source>
        <dbReference type="PROSITE-ProRule" id="PRU10007"/>
    </source>
</evidence>
<dbReference type="Gene3D" id="3.40.605.10">
    <property type="entry name" value="Aldehyde Dehydrogenase, Chain A, domain 1"/>
    <property type="match status" value="1"/>
</dbReference>
<dbReference type="InterPro" id="IPR016161">
    <property type="entry name" value="Ald_DH/histidinol_DH"/>
</dbReference>
<evidence type="ECO:0000313" key="9">
    <source>
        <dbReference type="Proteomes" id="UP001163105"/>
    </source>
</evidence>
<dbReference type="Proteomes" id="UP001163105">
    <property type="component" value="Unassembled WGS sequence"/>
</dbReference>
<keyword evidence="2 6" id="KW-0560">Oxidoreductase</keyword>
<dbReference type="Pfam" id="PF00171">
    <property type="entry name" value="Aldedh"/>
    <property type="match status" value="1"/>
</dbReference>
<dbReference type="SUPFAM" id="SSF53720">
    <property type="entry name" value="ALDH-like"/>
    <property type="match status" value="1"/>
</dbReference>
<dbReference type="Gene3D" id="3.40.309.10">
    <property type="entry name" value="Aldehyde Dehydrogenase, Chain A, domain 2"/>
    <property type="match status" value="1"/>
</dbReference>
<dbReference type="PROSITE" id="PS00070">
    <property type="entry name" value="ALDEHYDE_DEHYDR_CYS"/>
    <property type="match status" value="1"/>
</dbReference>
<evidence type="ECO:0000256" key="4">
    <source>
        <dbReference type="ARBA" id="ARBA00049194"/>
    </source>
</evidence>
<accession>A0AB34G685</accession>
<dbReference type="FunFam" id="3.40.309.10:FF:000012">
    <property type="entry name" value="Betaine aldehyde dehydrogenase"/>
    <property type="match status" value="1"/>
</dbReference>
<feature type="domain" description="Aldehyde dehydrogenase" evidence="7">
    <location>
        <begin position="19"/>
        <end position="482"/>
    </location>
</feature>
<dbReference type="InterPro" id="IPR016162">
    <property type="entry name" value="Ald_DH_N"/>
</dbReference>
<comment type="similarity">
    <text evidence="1 6">Belongs to the aldehyde dehydrogenase family.</text>
</comment>
<gene>
    <name evidence="8" type="primary">ALDH</name>
    <name evidence="8" type="ORF">O9K51_02028</name>
</gene>
<evidence type="ECO:0000256" key="3">
    <source>
        <dbReference type="ARBA" id="ARBA00024226"/>
    </source>
</evidence>
<organism evidence="8 9">
    <name type="scientific">Purpureocillium lavendulum</name>
    <dbReference type="NCBI Taxonomy" id="1247861"/>
    <lineage>
        <taxon>Eukaryota</taxon>
        <taxon>Fungi</taxon>
        <taxon>Dikarya</taxon>
        <taxon>Ascomycota</taxon>
        <taxon>Pezizomycotina</taxon>
        <taxon>Sordariomycetes</taxon>
        <taxon>Hypocreomycetidae</taxon>
        <taxon>Hypocreales</taxon>
        <taxon>Ophiocordycipitaceae</taxon>
        <taxon>Purpureocillium</taxon>
    </lineage>
</organism>
<dbReference type="GO" id="GO:0004029">
    <property type="term" value="F:aldehyde dehydrogenase (NAD+) activity"/>
    <property type="evidence" value="ECO:0007669"/>
    <property type="project" value="UniProtKB-EC"/>
</dbReference>
<reference evidence="8" key="1">
    <citation type="submission" date="2023-01" db="EMBL/GenBank/DDBJ databases">
        <title>The growth and conidiation of Purpureocillium lavendulum are regulated by nitrogen source and histone H3K14 acetylation.</title>
        <authorList>
            <person name="Tang P."/>
            <person name="Han J."/>
            <person name="Zhang C."/>
            <person name="Tang P."/>
            <person name="Qi F."/>
            <person name="Zhang K."/>
            <person name="Liang L."/>
        </authorList>
    </citation>
    <scope>NUCLEOTIDE SEQUENCE</scope>
    <source>
        <strain evidence="8">YMF1.00683</strain>
    </source>
</reference>
<comment type="catalytic activity">
    <reaction evidence="4">
        <text>an aldehyde + NAD(+) + H2O = a carboxylate + NADH + 2 H(+)</text>
        <dbReference type="Rhea" id="RHEA:16185"/>
        <dbReference type="ChEBI" id="CHEBI:15377"/>
        <dbReference type="ChEBI" id="CHEBI:15378"/>
        <dbReference type="ChEBI" id="CHEBI:17478"/>
        <dbReference type="ChEBI" id="CHEBI:29067"/>
        <dbReference type="ChEBI" id="CHEBI:57540"/>
        <dbReference type="ChEBI" id="CHEBI:57945"/>
        <dbReference type="EC" id="1.2.1.3"/>
    </reaction>
</comment>
<dbReference type="PROSITE" id="PS00687">
    <property type="entry name" value="ALDEHYDE_DEHYDR_GLU"/>
    <property type="match status" value="1"/>
</dbReference>
<evidence type="ECO:0000256" key="1">
    <source>
        <dbReference type="ARBA" id="ARBA00009986"/>
    </source>
</evidence>
<dbReference type="InterPro" id="IPR029510">
    <property type="entry name" value="Ald_DH_CS_GLU"/>
</dbReference>
<protein>
    <recommendedName>
        <fullName evidence="3">aldehyde dehydrogenase (NAD(+))</fullName>
        <ecNumber evidence="3">1.2.1.3</ecNumber>
    </recommendedName>
</protein>
<evidence type="ECO:0000256" key="2">
    <source>
        <dbReference type="ARBA" id="ARBA00023002"/>
    </source>
</evidence>
<dbReference type="EMBL" id="JAQHRD010000001">
    <property type="protein sequence ID" value="KAJ6447253.1"/>
    <property type="molecule type" value="Genomic_DNA"/>
</dbReference>
<dbReference type="FunFam" id="3.40.605.10:FF:000007">
    <property type="entry name" value="NAD/NADP-dependent betaine aldehyde dehydrogenase"/>
    <property type="match status" value="1"/>
</dbReference>
<name>A0AB34G685_9HYPO</name>
<dbReference type="InterPro" id="IPR015590">
    <property type="entry name" value="Aldehyde_DH_dom"/>
</dbReference>
<dbReference type="AlphaFoldDB" id="A0AB34G685"/>
<dbReference type="InterPro" id="IPR016163">
    <property type="entry name" value="Ald_DH_C"/>
</dbReference>